<dbReference type="STRING" id="22663.A0A2I0JLB7"/>
<protein>
    <recommendedName>
        <fullName evidence="1">Reverse transcriptase domain-containing protein</fullName>
    </recommendedName>
</protein>
<dbReference type="InterPro" id="IPR043128">
    <property type="entry name" value="Rev_trsase/Diguanyl_cyclase"/>
</dbReference>
<organism evidence="2 3">
    <name type="scientific">Punica granatum</name>
    <name type="common">Pomegranate</name>
    <dbReference type="NCBI Taxonomy" id="22663"/>
    <lineage>
        <taxon>Eukaryota</taxon>
        <taxon>Viridiplantae</taxon>
        <taxon>Streptophyta</taxon>
        <taxon>Embryophyta</taxon>
        <taxon>Tracheophyta</taxon>
        <taxon>Spermatophyta</taxon>
        <taxon>Magnoliopsida</taxon>
        <taxon>eudicotyledons</taxon>
        <taxon>Gunneridae</taxon>
        <taxon>Pentapetalae</taxon>
        <taxon>rosids</taxon>
        <taxon>malvids</taxon>
        <taxon>Myrtales</taxon>
        <taxon>Lythraceae</taxon>
        <taxon>Punica</taxon>
    </lineage>
</organism>
<comment type="caution">
    <text evidence="2">The sequence shown here is derived from an EMBL/GenBank/DDBJ whole genome shotgun (WGS) entry which is preliminary data.</text>
</comment>
<dbReference type="Pfam" id="PF00078">
    <property type="entry name" value="RVT_1"/>
    <property type="match status" value="1"/>
</dbReference>
<evidence type="ECO:0000313" key="3">
    <source>
        <dbReference type="Proteomes" id="UP000233551"/>
    </source>
</evidence>
<dbReference type="EMBL" id="PGOL01001537">
    <property type="protein sequence ID" value="PKI57069.1"/>
    <property type="molecule type" value="Genomic_DNA"/>
</dbReference>
<gene>
    <name evidence="2" type="ORF">CRG98_022573</name>
</gene>
<name>A0A2I0JLB7_PUNGR</name>
<dbReference type="Gene3D" id="3.30.70.270">
    <property type="match status" value="1"/>
</dbReference>
<dbReference type="InterPro" id="IPR053134">
    <property type="entry name" value="RNA-dir_DNA_polymerase"/>
</dbReference>
<evidence type="ECO:0000313" key="2">
    <source>
        <dbReference type="EMBL" id="PKI57069.1"/>
    </source>
</evidence>
<evidence type="ECO:0000259" key="1">
    <source>
        <dbReference type="Pfam" id="PF00078"/>
    </source>
</evidence>
<accession>A0A2I0JLB7</accession>
<dbReference type="AlphaFoldDB" id="A0A2I0JLB7"/>
<feature type="domain" description="Reverse transcriptase" evidence="1">
    <location>
        <begin position="54"/>
        <end position="125"/>
    </location>
</feature>
<dbReference type="InterPro" id="IPR000477">
    <property type="entry name" value="RT_dom"/>
</dbReference>
<sequence length="196" mass="22486">MAPYQMAPSELAELKRQLKELLDTGYVRPSKAPFGAPVLFQKKHDGSLQMCIDYRALNKLTWFSKLDLQSGYYQVRIAEGDEPKTACVTRYGSYEFLIMPFGLTNAPVTFCTLMNKVLHPFLDRFCVPFLGHIISRGRVRMDPSKVASIMKWELPTTVTELRSFLGLANYYRRFIKGYSSITVPLTDLLKKARAWE</sequence>
<dbReference type="PANTHER" id="PTHR24559">
    <property type="entry name" value="TRANSPOSON TY3-I GAG-POL POLYPROTEIN"/>
    <property type="match status" value="1"/>
</dbReference>
<dbReference type="CDD" id="cd01647">
    <property type="entry name" value="RT_LTR"/>
    <property type="match status" value="1"/>
</dbReference>
<dbReference type="InterPro" id="IPR043502">
    <property type="entry name" value="DNA/RNA_pol_sf"/>
</dbReference>
<reference evidence="2 3" key="1">
    <citation type="submission" date="2017-11" db="EMBL/GenBank/DDBJ databases">
        <title>De-novo sequencing of pomegranate (Punica granatum L.) genome.</title>
        <authorList>
            <person name="Akparov Z."/>
            <person name="Amiraslanov A."/>
            <person name="Hajiyeva S."/>
            <person name="Abbasov M."/>
            <person name="Kaur K."/>
            <person name="Hamwieh A."/>
            <person name="Solovyev V."/>
            <person name="Salamov A."/>
            <person name="Braich B."/>
            <person name="Kosarev P."/>
            <person name="Mahmoud A."/>
            <person name="Hajiyev E."/>
            <person name="Babayeva S."/>
            <person name="Izzatullayeva V."/>
            <person name="Mammadov A."/>
            <person name="Mammadov A."/>
            <person name="Sharifova S."/>
            <person name="Ojaghi J."/>
            <person name="Eynullazada K."/>
            <person name="Bayramov B."/>
            <person name="Abdulazimova A."/>
            <person name="Shahmuradov I."/>
        </authorList>
    </citation>
    <scope>NUCLEOTIDE SEQUENCE [LARGE SCALE GENOMIC DNA]</scope>
    <source>
        <strain evidence="3">cv. AG2017</strain>
        <tissue evidence="2">Leaf</tissue>
    </source>
</reference>
<proteinExistence type="predicted"/>
<dbReference type="Proteomes" id="UP000233551">
    <property type="component" value="Unassembled WGS sequence"/>
</dbReference>
<dbReference type="SUPFAM" id="SSF56672">
    <property type="entry name" value="DNA/RNA polymerases"/>
    <property type="match status" value="1"/>
</dbReference>
<dbReference type="Gene3D" id="3.10.10.10">
    <property type="entry name" value="HIV Type 1 Reverse Transcriptase, subunit A, domain 1"/>
    <property type="match status" value="1"/>
</dbReference>
<keyword evidence="3" id="KW-1185">Reference proteome</keyword>
<dbReference type="PANTHER" id="PTHR24559:SF436">
    <property type="entry name" value="RNA-DIRECTED DNA POLYMERASE HOMOLOG"/>
    <property type="match status" value="1"/>
</dbReference>